<dbReference type="PANTHER" id="PTHR10794">
    <property type="entry name" value="ABHYDROLASE DOMAIN-CONTAINING PROTEIN"/>
    <property type="match status" value="1"/>
</dbReference>
<comment type="similarity">
    <text evidence="1">Belongs to the AB hydrolase superfamily. AB hydrolase 4 family.</text>
</comment>
<evidence type="ECO:0008006" key="4">
    <source>
        <dbReference type="Google" id="ProtNLM"/>
    </source>
</evidence>
<dbReference type="PANTHER" id="PTHR10794:SF60">
    <property type="entry name" value="PROTEIN ABHD1"/>
    <property type="match status" value="1"/>
</dbReference>
<name>A0A8C0JIE5_CHEAB</name>
<dbReference type="GO" id="GO:0008126">
    <property type="term" value="F:acetylesterase activity"/>
    <property type="evidence" value="ECO:0007669"/>
    <property type="project" value="TreeGrafter"/>
</dbReference>
<accession>A0A8C0JIE5</accession>
<evidence type="ECO:0000256" key="1">
    <source>
        <dbReference type="ARBA" id="ARBA00010884"/>
    </source>
</evidence>
<proteinExistence type="inferred from homology"/>
<dbReference type="SUPFAM" id="SSF53474">
    <property type="entry name" value="alpha/beta-Hydrolases"/>
    <property type="match status" value="1"/>
</dbReference>
<organism evidence="2 3">
    <name type="scientific">Chelonoidis abingdonii</name>
    <name type="common">Abingdon island giant tortoise</name>
    <name type="synonym">Testudo abingdonii</name>
    <dbReference type="NCBI Taxonomy" id="106734"/>
    <lineage>
        <taxon>Eukaryota</taxon>
        <taxon>Metazoa</taxon>
        <taxon>Chordata</taxon>
        <taxon>Craniata</taxon>
        <taxon>Vertebrata</taxon>
        <taxon>Euteleostomi</taxon>
        <taxon>Archelosauria</taxon>
        <taxon>Testudinata</taxon>
        <taxon>Testudines</taxon>
        <taxon>Cryptodira</taxon>
        <taxon>Durocryptodira</taxon>
        <taxon>Testudinoidea</taxon>
        <taxon>Testudinidae</taxon>
        <taxon>Chelonoidis</taxon>
    </lineage>
</organism>
<dbReference type="GeneTree" id="ENSGT00950000182902"/>
<dbReference type="GO" id="GO:0051793">
    <property type="term" value="P:medium-chain fatty acid catabolic process"/>
    <property type="evidence" value="ECO:0007669"/>
    <property type="project" value="TreeGrafter"/>
</dbReference>
<dbReference type="OMA" id="MMTTSWG"/>
<protein>
    <recommendedName>
        <fullName evidence="4">Abhydrolase domain containing 15</fullName>
    </recommendedName>
</protein>
<evidence type="ECO:0000313" key="2">
    <source>
        <dbReference type="Ensembl" id="ENSCABP00000031669.1"/>
    </source>
</evidence>
<dbReference type="AlphaFoldDB" id="A0A8C0JIE5"/>
<evidence type="ECO:0000313" key="3">
    <source>
        <dbReference type="Proteomes" id="UP000694404"/>
    </source>
</evidence>
<dbReference type="Proteomes" id="UP000694404">
    <property type="component" value="Unplaced"/>
</dbReference>
<reference evidence="2" key="2">
    <citation type="submission" date="2025-09" db="UniProtKB">
        <authorList>
            <consortium name="Ensembl"/>
        </authorList>
    </citation>
    <scope>IDENTIFICATION</scope>
</reference>
<dbReference type="InterPro" id="IPR029058">
    <property type="entry name" value="AB_hydrolase_fold"/>
</dbReference>
<dbReference type="Gene3D" id="3.40.50.1820">
    <property type="entry name" value="alpha/beta hydrolase"/>
    <property type="match status" value="1"/>
</dbReference>
<dbReference type="GO" id="GO:0047372">
    <property type="term" value="F:monoacylglycerol lipase activity"/>
    <property type="evidence" value="ECO:0007669"/>
    <property type="project" value="TreeGrafter"/>
</dbReference>
<sequence length="418" mass="45411">MATGGGRGGACPSQTWLPAGLAGAGPAPHKQPVPAGLAGRACPSQTWLLVSGAAGSCQAHGCRWRALGFVPELLFRAGGAAAAAAGRQRRLLGYYWVCVPQRPLLVGGLSFCTFLEAHCPIVREPFYPTPWCFEGRLQTLLRFFLQSRPRLSYRSELLRTADGGQLLLDWADNAESQRYPEPGTRPTVLLLPGLTSNSQATYVLHLVQQASRCAGLPQDPVLRSKPSCAQGDATRARWLPMTLSVPWDMGELRRSLEQPLNLPASTGASAANLRHLVSRYRKVIAEKVDVQHVLQAHSIREFDERYTAVVFGYGTCAAYYRDASPSHSVHAVLLPVLCLNAADDPFSPLQAIPLAAARRLPTLAVLVTAHGGHIGFLEGLFPRHESYMDRVFTQFLAAAFEHSQELSRSLGPERPAPQ</sequence>
<reference evidence="2" key="1">
    <citation type="submission" date="2025-08" db="UniProtKB">
        <authorList>
            <consortium name="Ensembl"/>
        </authorList>
    </citation>
    <scope>IDENTIFICATION</scope>
</reference>
<dbReference type="Ensembl" id="ENSCABT00000034716.1">
    <property type="protein sequence ID" value="ENSCABP00000031669.1"/>
    <property type="gene ID" value="ENSCABG00000023132.1"/>
</dbReference>
<dbReference type="InterPro" id="IPR050960">
    <property type="entry name" value="AB_hydrolase_4_sf"/>
</dbReference>
<keyword evidence="3" id="KW-1185">Reference proteome</keyword>
<dbReference type="GO" id="GO:0051792">
    <property type="term" value="P:medium-chain fatty acid biosynthetic process"/>
    <property type="evidence" value="ECO:0007669"/>
    <property type="project" value="TreeGrafter"/>
</dbReference>